<dbReference type="AlphaFoldDB" id="A0A7R8UEH9"/>
<organism evidence="2 3">
    <name type="scientific">Hermetia illucens</name>
    <name type="common">Black soldier fly</name>
    <dbReference type="NCBI Taxonomy" id="343691"/>
    <lineage>
        <taxon>Eukaryota</taxon>
        <taxon>Metazoa</taxon>
        <taxon>Ecdysozoa</taxon>
        <taxon>Arthropoda</taxon>
        <taxon>Hexapoda</taxon>
        <taxon>Insecta</taxon>
        <taxon>Pterygota</taxon>
        <taxon>Neoptera</taxon>
        <taxon>Endopterygota</taxon>
        <taxon>Diptera</taxon>
        <taxon>Brachycera</taxon>
        <taxon>Stratiomyomorpha</taxon>
        <taxon>Stratiomyidae</taxon>
        <taxon>Hermetiinae</taxon>
        <taxon>Hermetia</taxon>
    </lineage>
</organism>
<keyword evidence="1" id="KW-0732">Signal</keyword>
<dbReference type="InParanoid" id="A0A7R8UEH9"/>
<evidence type="ECO:0000313" key="2">
    <source>
        <dbReference type="EMBL" id="CAD7079310.1"/>
    </source>
</evidence>
<name>A0A7R8UEH9_HERIL</name>
<protein>
    <submittedName>
        <fullName evidence="2">Uncharacterized protein</fullName>
    </submittedName>
</protein>
<sequence>MKFAVVVVLLAVALGIEASGLAWGEQADVHPFINAIRVIQPAIQSLPVLQRYLVAYQIIARLSGKPIRGVLFAREPATFEDAYLHFGAKCYKQNERIPRKYHNQVNQNRVTHLPVQSNLVHPSNFVS</sequence>
<reference evidence="2 3" key="1">
    <citation type="submission" date="2020-11" db="EMBL/GenBank/DDBJ databases">
        <authorList>
            <person name="Wallbank WR R."/>
            <person name="Pardo Diaz C."/>
            <person name="Kozak K."/>
            <person name="Martin S."/>
            <person name="Jiggins C."/>
            <person name="Moest M."/>
            <person name="Warren A I."/>
            <person name="Generalovic N T."/>
            <person name="Byers J.R.P. K."/>
            <person name="Montejo-Kovacevich G."/>
            <person name="Yen C E."/>
        </authorList>
    </citation>
    <scope>NUCLEOTIDE SEQUENCE [LARGE SCALE GENOMIC DNA]</scope>
</reference>
<feature type="chain" id="PRO_5031343214" evidence="1">
    <location>
        <begin position="19"/>
        <end position="127"/>
    </location>
</feature>
<keyword evidence="3" id="KW-1185">Reference proteome</keyword>
<accession>A0A7R8UEH9</accession>
<gene>
    <name evidence="2" type="ORF">HERILL_LOCUS2530</name>
</gene>
<evidence type="ECO:0000256" key="1">
    <source>
        <dbReference type="SAM" id="SignalP"/>
    </source>
</evidence>
<feature type="signal peptide" evidence="1">
    <location>
        <begin position="1"/>
        <end position="18"/>
    </location>
</feature>
<proteinExistence type="predicted"/>
<evidence type="ECO:0000313" key="3">
    <source>
        <dbReference type="Proteomes" id="UP000594454"/>
    </source>
</evidence>
<dbReference type="Proteomes" id="UP000594454">
    <property type="component" value="Chromosome 1"/>
</dbReference>
<dbReference type="EMBL" id="LR899009">
    <property type="protein sequence ID" value="CAD7079310.1"/>
    <property type="molecule type" value="Genomic_DNA"/>
</dbReference>